<organism evidence="4 6">
    <name type="scientific">Bacteroides thetaiotaomicron</name>
    <dbReference type="NCBI Taxonomy" id="818"/>
    <lineage>
        <taxon>Bacteria</taxon>
        <taxon>Pseudomonadati</taxon>
        <taxon>Bacteroidota</taxon>
        <taxon>Bacteroidia</taxon>
        <taxon>Bacteroidales</taxon>
        <taxon>Bacteroidaceae</taxon>
        <taxon>Bacteroides</taxon>
    </lineage>
</organism>
<sequence length="692" mass="80874">MKITQIRETESAEAISVLNLESFVEKIKVEIKARPVSGFREALHYVLPGESCHLSGKLPKIIPAVAFGRVNGVKRMKAYNGIVELSVGPLAGKAEVEIVKKKAAELPQTKLAFMGSSGKTVKIWTYFTRPDGTLPQTQEEAEIFHAHAYRLAVKCYQPQLPFDIQMKEPLLDQYSRLSYDPELFYREDAVPFYLSQPFGMPAENSYREKTIAEKSPLSRAVPGYDTEDALAVLYEAALRKTFEEMEDGWKRDDDLQPLVVRLAENCFHSGIPEEEVVRRTIHRYYRQQQSLLVREMIGNVYKECKGFGKKDLLTKEQHLNLQTEEFMNRRYEFRYNTQVGEVEYRDRCSFFFRFRPVDKRIQNSILLDAQSEGISVWDRDIDRYLHSNRISVYNPLEEFLFHLPNWDGKDRIGELADRVPCENKHWMMLFHRWFLNMVAHWRGYDKQHANSTSPLLVGAQGTRKSTFCRDLMPPELRGYYTDSIDFGRKRDAEMYLNRFALINIDEFDQVTLTQQGFLKHILQKPVVNLRKPYGNSIQELRRYASFIGTSNQKDLLTDPSGSRRFICIEVTDTIDTTRPIDYGQLYAQAMYEIYHGERYWFDDEDEAVMTESNQEFEQTPPMVQLFYRYFRGAEDHEEGEYLYLMDILNYLQKKSTIPLSSNKVNYFGRLLQKAGIPSKHTNRGRLYKVVKL</sequence>
<dbReference type="InterPro" id="IPR014907">
    <property type="entry name" value="BT4734-like_N"/>
</dbReference>
<keyword evidence="4" id="KW-0547">Nucleotide-binding</keyword>
<dbReference type="InterPro" id="IPR007936">
    <property type="entry name" value="VapE-like_dom"/>
</dbReference>
<dbReference type="Proteomes" id="UP001156216">
    <property type="component" value="Chromosome"/>
</dbReference>
<feature type="domain" description="Virulence-associated protein E-like" evidence="1">
    <location>
        <begin position="405"/>
        <end position="617"/>
    </location>
</feature>
<keyword evidence="4" id="KW-0067">ATP-binding</keyword>
<evidence type="ECO:0000259" key="1">
    <source>
        <dbReference type="Pfam" id="PF05272"/>
    </source>
</evidence>
<dbReference type="EMBL" id="CP083681">
    <property type="protein sequence ID" value="UYU72247.1"/>
    <property type="molecule type" value="Genomic_DNA"/>
</dbReference>
<evidence type="ECO:0000259" key="2">
    <source>
        <dbReference type="Pfam" id="PF08800"/>
    </source>
</evidence>
<dbReference type="Pfam" id="PF08800">
    <property type="entry name" value="BT4734-like_N"/>
    <property type="match status" value="1"/>
</dbReference>
<evidence type="ECO:0000313" key="5">
    <source>
        <dbReference type="EMBL" id="UYU72247.1"/>
    </source>
</evidence>
<proteinExistence type="predicted"/>
<dbReference type="GO" id="GO:0004386">
    <property type="term" value="F:helicase activity"/>
    <property type="evidence" value="ECO:0007669"/>
    <property type="project" value="UniProtKB-KW"/>
</dbReference>
<dbReference type="Pfam" id="PF05272">
    <property type="entry name" value="VapE-like_dom"/>
    <property type="match status" value="1"/>
</dbReference>
<evidence type="ECO:0000313" key="6">
    <source>
        <dbReference type="Proteomes" id="UP000500882"/>
    </source>
</evidence>
<evidence type="ECO:0000313" key="4">
    <source>
        <dbReference type="EMBL" id="BCA50728.1"/>
    </source>
</evidence>
<feature type="domain" description="DUF3874" evidence="3">
    <location>
        <begin position="619"/>
        <end position="689"/>
    </location>
</feature>
<reference evidence="5" key="2">
    <citation type="submission" date="2021-06" db="EMBL/GenBank/DDBJ databases">
        <title>Interrogation of the integrated mobile genetic elements in gut-associated Bacteroides with a consensus prediction approach.</title>
        <authorList>
            <person name="Campbell D.E."/>
            <person name="Leigh J.R."/>
            <person name="Kim T."/>
            <person name="England W."/>
            <person name="Whitaker R.J."/>
            <person name="Degnan P.H."/>
        </authorList>
    </citation>
    <scope>NUCLEOTIDE SEQUENCE</scope>
    <source>
        <strain evidence="5">VPI-BTDOT2</strain>
    </source>
</reference>
<dbReference type="SUPFAM" id="SSF52540">
    <property type="entry name" value="P-loop containing nucleoside triphosphate hydrolases"/>
    <property type="match status" value="1"/>
</dbReference>
<feature type="domain" description="BT4734-like N-terminal" evidence="2">
    <location>
        <begin position="56"/>
        <end position="185"/>
    </location>
</feature>
<dbReference type="InterPro" id="IPR024450">
    <property type="entry name" value="DUF3874"/>
</dbReference>
<dbReference type="AlphaFoldDB" id="A0A679HPG8"/>
<name>A0A679HPG8_BACT4</name>
<protein>
    <submittedName>
        <fullName evidence="5">DUF3874 domain-containing protein</fullName>
    </submittedName>
    <submittedName>
        <fullName evidence="4">Helicase</fullName>
    </submittedName>
</protein>
<dbReference type="InterPro" id="IPR027417">
    <property type="entry name" value="P-loop_NTPase"/>
</dbReference>
<dbReference type="RefSeq" id="WP_022470899.1">
    <property type="nucleotide sequence ID" value="NZ_AP022660.1"/>
</dbReference>
<dbReference type="Proteomes" id="UP000500882">
    <property type="component" value="Chromosome"/>
</dbReference>
<dbReference type="PANTHER" id="PTHR34985">
    <property type="entry name" value="SLR0554 PROTEIN"/>
    <property type="match status" value="1"/>
</dbReference>
<dbReference type="PANTHER" id="PTHR34985:SF1">
    <property type="entry name" value="SLR0554 PROTEIN"/>
    <property type="match status" value="1"/>
</dbReference>
<dbReference type="EMBL" id="AP022660">
    <property type="protein sequence ID" value="BCA50728.1"/>
    <property type="molecule type" value="Genomic_DNA"/>
</dbReference>
<evidence type="ECO:0000259" key="3">
    <source>
        <dbReference type="Pfam" id="PF12990"/>
    </source>
</evidence>
<reference evidence="4 6" key="1">
    <citation type="submission" date="2020-02" db="EMBL/GenBank/DDBJ databases">
        <title>Whole-genome sequencing and comparative analysis of the genomes of Bacteroides thetaiotaomicron and Escherichia coli isolated from a healthy resident in Vietnam.</title>
        <authorList>
            <person name="Mohsin M."/>
            <person name="Tanaka K."/>
            <person name="Kawahara R."/>
            <person name="Kondo S."/>
            <person name="Noguchi H."/>
            <person name="Motooka D."/>
            <person name="Nakamura S."/>
            <person name="Khong D.T."/>
            <person name="Nguyen T.N."/>
            <person name="Tran H.T."/>
            <person name="Yamamoto Y."/>
        </authorList>
    </citation>
    <scope>NUCLEOTIDE SEQUENCE [LARGE SCALE GENOMIC DNA]</scope>
    <source>
        <strain evidence="4 6">F9-2</strain>
    </source>
</reference>
<dbReference type="Pfam" id="PF12990">
    <property type="entry name" value="DUF3874"/>
    <property type="match status" value="1"/>
</dbReference>
<accession>A0A679HPG8</accession>
<keyword evidence="4" id="KW-0347">Helicase</keyword>
<gene>
    <name evidence="4" type="ORF">BatF92_26700</name>
    <name evidence="5" type="ORF">KQP59_03805</name>
</gene>
<keyword evidence="4" id="KW-0378">Hydrolase</keyword>